<dbReference type="PANTHER" id="PTHR30349">
    <property type="entry name" value="PHAGE INTEGRASE-RELATED"/>
    <property type="match status" value="1"/>
</dbReference>
<dbReference type="InterPro" id="IPR002104">
    <property type="entry name" value="Integrase_catalytic"/>
</dbReference>
<evidence type="ECO:0000256" key="7">
    <source>
        <dbReference type="ARBA" id="ARBA00023125"/>
    </source>
</evidence>
<feature type="chain" id="PRO_5021858496" description="Tyrosine recombinase XerC" evidence="11">
    <location>
        <begin position="26"/>
        <end position="356"/>
    </location>
</feature>
<evidence type="ECO:0000259" key="13">
    <source>
        <dbReference type="PROSITE" id="PS51900"/>
    </source>
</evidence>
<evidence type="ECO:0000256" key="5">
    <source>
        <dbReference type="ARBA" id="ARBA00022829"/>
    </source>
</evidence>
<organism evidence="14 15">
    <name type="scientific">Segetibacter aerophilus</name>
    <dbReference type="NCBI Taxonomy" id="670293"/>
    <lineage>
        <taxon>Bacteria</taxon>
        <taxon>Pseudomonadati</taxon>
        <taxon>Bacteroidota</taxon>
        <taxon>Chitinophagia</taxon>
        <taxon>Chitinophagales</taxon>
        <taxon>Chitinophagaceae</taxon>
        <taxon>Segetibacter</taxon>
    </lineage>
</organism>
<comment type="similarity">
    <text evidence="10">Belongs to the 'phage' integrase family. XerC subfamily.</text>
</comment>
<dbReference type="Pfam" id="PF00589">
    <property type="entry name" value="Phage_integrase"/>
    <property type="match status" value="1"/>
</dbReference>
<comment type="similarity">
    <text evidence="2">Belongs to the 'phage' integrase family. XerD subfamily.</text>
</comment>
<feature type="active site" description="O-(3'-phospho-DNA)-tyrosine intermediate" evidence="10">
    <location>
        <position position="330"/>
    </location>
</feature>
<keyword evidence="15" id="KW-1185">Reference proteome</keyword>
<sequence length="356" mass="40160">MVIVPFYFSSISLSSFITFAPPSLAFSVSAKDFKIHLNLTLRSQHNWGSVKMWDSYKKGFKAYLQLEKSLSDNSVEAYLRDIDKLTSFLIATDEKISPAEVDLKLLQKFLKWVGELGMTASTQARTISGIKGFYKYCLIEDVVTTDPTALLEAPKLKRSLPDILSFDEIEKIIGQIDQSKPEGGRNKAILETMYSCGLRVSEIVNLQISCLYLDVGFVRVIGKGNKERLVPIGTDAIKYIKLYKDNIRVHVPIKKGSEDILFVNKRGGQLSRIMIFYIIKDLVKKAGITKVISPHTFRHSFATHLVEGGADLRAVQEMLGHESITTTEIYTHLDRDFLRSTLQQFHPAFNPRTKSG</sequence>
<dbReference type="InterPro" id="IPR044068">
    <property type="entry name" value="CB"/>
</dbReference>
<evidence type="ECO:0000256" key="8">
    <source>
        <dbReference type="ARBA" id="ARBA00023172"/>
    </source>
</evidence>
<dbReference type="GO" id="GO:0006313">
    <property type="term" value="P:DNA transposition"/>
    <property type="evidence" value="ECO:0007669"/>
    <property type="project" value="UniProtKB-UniRule"/>
</dbReference>
<feature type="domain" description="Core-binding (CB)" evidence="13">
    <location>
        <begin position="51"/>
        <end position="138"/>
    </location>
</feature>
<dbReference type="InterPro" id="IPR004107">
    <property type="entry name" value="Integrase_SAM-like_N"/>
</dbReference>
<feature type="signal peptide" evidence="11">
    <location>
        <begin position="1"/>
        <end position="25"/>
    </location>
</feature>
<dbReference type="PROSITE" id="PS51900">
    <property type="entry name" value="CB"/>
    <property type="match status" value="1"/>
</dbReference>
<evidence type="ECO:0000256" key="1">
    <source>
        <dbReference type="ARBA" id="ARBA00004496"/>
    </source>
</evidence>
<evidence type="ECO:0000256" key="9">
    <source>
        <dbReference type="ARBA" id="ARBA00023306"/>
    </source>
</evidence>
<dbReference type="InterPro" id="IPR011010">
    <property type="entry name" value="DNA_brk_join_enz"/>
</dbReference>
<dbReference type="HAMAP" id="MF_01808">
    <property type="entry name" value="Recomb_XerC_XerD"/>
    <property type="match status" value="1"/>
</dbReference>
<dbReference type="Proteomes" id="UP000321513">
    <property type="component" value="Unassembled WGS sequence"/>
</dbReference>
<name>A0A512B8F8_9BACT</name>
<dbReference type="GO" id="GO:0051301">
    <property type="term" value="P:cell division"/>
    <property type="evidence" value="ECO:0007669"/>
    <property type="project" value="UniProtKB-KW"/>
</dbReference>
<keyword evidence="3 10" id="KW-0963">Cytoplasm</keyword>
<evidence type="ECO:0000256" key="6">
    <source>
        <dbReference type="ARBA" id="ARBA00022908"/>
    </source>
</evidence>
<dbReference type="AlphaFoldDB" id="A0A512B8F8"/>
<keyword evidence="4 10" id="KW-0132">Cell division</keyword>
<evidence type="ECO:0000256" key="2">
    <source>
        <dbReference type="ARBA" id="ARBA00010450"/>
    </source>
</evidence>
<dbReference type="CDD" id="cd00798">
    <property type="entry name" value="INT_XerDC_C"/>
    <property type="match status" value="1"/>
</dbReference>
<evidence type="ECO:0000313" key="15">
    <source>
        <dbReference type="Proteomes" id="UP000321513"/>
    </source>
</evidence>
<feature type="domain" description="Tyr recombinase" evidence="12">
    <location>
        <begin position="159"/>
        <end position="343"/>
    </location>
</feature>
<dbReference type="GO" id="GO:0003677">
    <property type="term" value="F:DNA binding"/>
    <property type="evidence" value="ECO:0007669"/>
    <property type="project" value="UniProtKB-UniRule"/>
</dbReference>
<dbReference type="Gene3D" id="1.10.150.130">
    <property type="match status" value="1"/>
</dbReference>
<feature type="active site" evidence="10">
    <location>
        <position position="298"/>
    </location>
</feature>
<comment type="subcellular location">
    <subcellularLocation>
        <location evidence="1 10">Cytoplasm</location>
    </subcellularLocation>
</comment>
<dbReference type="PANTHER" id="PTHR30349:SF81">
    <property type="entry name" value="TYROSINE RECOMBINASE XERC"/>
    <property type="match status" value="1"/>
</dbReference>
<feature type="active site" evidence="10">
    <location>
        <position position="199"/>
    </location>
</feature>
<proteinExistence type="inferred from homology"/>
<keyword evidence="6 10" id="KW-0229">DNA integration</keyword>
<evidence type="ECO:0000313" key="14">
    <source>
        <dbReference type="EMBL" id="GEO08246.1"/>
    </source>
</evidence>
<dbReference type="SUPFAM" id="SSF56349">
    <property type="entry name" value="DNA breaking-rejoining enzymes"/>
    <property type="match status" value="1"/>
</dbReference>
<evidence type="ECO:0000256" key="3">
    <source>
        <dbReference type="ARBA" id="ARBA00022490"/>
    </source>
</evidence>
<dbReference type="InterPro" id="IPR013762">
    <property type="entry name" value="Integrase-like_cat_sf"/>
</dbReference>
<keyword evidence="7 10" id="KW-0238">DNA-binding</keyword>
<feature type="active site" evidence="10">
    <location>
        <position position="223"/>
    </location>
</feature>
<protein>
    <recommendedName>
        <fullName evidence="10">Tyrosine recombinase XerC</fullName>
    </recommendedName>
</protein>
<reference evidence="14 15" key="1">
    <citation type="submission" date="2019-07" db="EMBL/GenBank/DDBJ databases">
        <title>Whole genome shotgun sequence of Segetibacter aerophilus NBRC 106135.</title>
        <authorList>
            <person name="Hosoyama A."/>
            <person name="Uohara A."/>
            <person name="Ohji S."/>
            <person name="Ichikawa N."/>
        </authorList>
    </citation>
    <scope>NUCLEOTIDE SEQUENCE [LARGE SCALE GENOMIC DNA]</scope>
    <source>
        <strain evidence="14 15">NBRC 106135</strain>
    </source>
</reference>
<dbReference type="GO" id="GO:0009037">
    <property type="term" value="F:tyrosine-based site-specific recombinase activity"/>
    <property type="evidence" value="ECO:0007669"/>
    <property type="project" value="UniProtKB-UniRule"/>
</dbReference>
<dbReference type="GO" id="GO:0007059">
    <property type="term" value="P:chromosome segregation"/>
    <property type="evidence" value="ECO:0007669"/>
    <property type="project" value="UniProtKB-UniRule"/>
</dbReference>
<dbReference type="InterPro" id="IPR023009">
    <property type="entry name" value="Tyrosine_recombinase_XerC/XerD"/>
</dbReference>
<dbReference type="InterPro" id="IPR050090">
    <property type="entry name" value="Tyrosine_recombinase_XerCD"/>
</dbReference>
<keyword evidence="5 10" id="KW-0159">Chromosome partition</keyword>
<accession>A0A512B8F8</accession>
<evidence type="ECO:0000256" key="4">
    <source>
        <dbReference type="ARBA" id="ARBA00022618"/>
    </source>
</evidence>
<dbReference type="Pfam" id="PF02899">
    <property type="entry name" value="Phage_int_SAM_1"/>
    <property type="match status" value="1"/>
</dbReference>
<dbReference type="InterPro" id="IPR010998">
    <property type="entry name" value="Integrase_recombinase_N"/>
</dbReference>
<dbReference type="NCBIfam" id="TIGR02225">
    <property type="entry name" value="recomb_XerD"/>
    <property type="match status" value="1"/>
</dbReference>
<comment type="function">
    <text evidence="10">Site-specific tyrosine recombinase, which acts by catalyzing the cutting and rejoining of the recombining DNA molecules. The XerC-XerD complex is essential to convert dimers of the bacterial chromosome into monomers to permit their segregation at cell division. It also contributes to the segregational stability of plasmids.</text>
</comment>
<comment type="caution">
    <text evidence="14">The sequence shown here is derived from an EMBL/GenBank/DDBJ whole genome shotgun (WGS) entry which is preliminary data.</text>
</comment>
<dbReference type="InterPro" id="IPR011932">
    <property type="entry name" value="Recomb_XerD"/>
</dbReference>
<evidence type="ECO:0000259" key="12">
    <source>
        <dbReference type="PROSITE" id="PS51898"/>
    </source>
</evidence>
<gene>
    <name evidence="14" type="primary">xerC_1</name>
    <name evidence="10" type="synonym">xerC</name>
    <name evidence="14" type="ORF">SAE01_07420</name>
</gene>
<dbReference type="NCBIfam" id="NF001399">
    <property type="entry name" value="PRK00283.1"/>
    <property type="match status" value="1"/>
</dbReference>
<comment type="subunit">
    <text evidence="10">Forms a cyclic heterotetrameric complex composed of two molecules of XerC and two molecules of XerD.</text>
</comment>
<keyword evidence="8 10" id="KW-0233">DNA recombination</keyword>
<keyword evidence="9 10" id="KW-0131">Cell cycle</keyword>
<feature type="active site" evidence="10">
    <location>
        <position position="321"/>
    </location>
</feature>
<feature type="active site" evidence="10">
    <location>
        <position position="295"/>
    </location>
</feature>
<dbReference type="Gene3D" id="1.10.443.10">
    <property type="entry name" value="Intergrase catalytic core"/>
    <property type="match status" value="1"/>
</dbReference>
<dbReference type="PROSITE" id="PS51898">
    <property type="entry name" value="TYR_RECOMBINASE"/>
    <property type="match status" value="1"/>
</dbReference>
<keyword evidence="11" id="KW-0732">Signal</keyword>
<dbReference type="EMBL" id="BJYT01000002">
    <property type="protein sequence ID" value="GEO08246.1"/>
    <property type="molecule type" value="Genomic_DNA"/>
</dbReference>
<evidence type="ECO:0000256" key="10">
    <source>
        <dbReference type="HAMAP-Rule" id="MF_01808"/>
    </source>
</evidence>
<dbReference type="GO" id="GO:0005737">
    <property type="term" value="C:cytoplasm"/>
    <property type="evidence" value="ECO:0007669"/>
    <property type="project" value="UniProtKB-SubCell"/>
</dbReference>
<evidence type="ECO:0000256" key="11">
    <source>
        <dbReference type="SAM" id="SignalP"/>
    </source>
</evidence>